<dbReference type="Proteomes" id="UP000321367">
    <property type="component" value="Unassembled WGS sequence"/>
</dbReference>
<dbReference type="Gene3D" id="2.40.37.10">
    <property type="entry name" value="Lyase, Ornithine Decarboxylase, Chain A, domain 1"/>
    <property type="match status" value="1"/>
</dbReference>
<gene>
    <name evidence="8" type="primary">alr</name>
    <name evidence="8" type="ORF">ES724_09680</name>
</gene>
<dbReference type="PANTHER" id="PTHR30511:SF0">
    <property type="entry name" value="ALANINE RACEMASE, CATABOLIC-RELATED"/>
    <property type="match status" value="1"/>
</dbReference>
<organism evidence="8 9">
    <name type="scientific">Gillisia hiemivivida</name>
    <dbReference type="NCBI Taxonomy" id="291190"/>
    <lineage>
        <taxon>Bacteria</taxon>
        <taxon>Pseudomonadati</taxon>
        <taxon>Bacteroidota</taxon>
        <taxon>Flavobacteriia</taxon>
        <taxon>Flavobacteriales</taxon>
        <taxon>Flavobacteriaceae</taxon>
        <taxon>Gillisia</taxon>
    </lineage>
</organism>
<dbReference type="GO" id="GO:0030632">
    <property type="term" value="P:D-alanine biosynthetic process"/>
    <property type="evidence" value="ECO:0007669"/>
    <property type="project" value="UniProtKB-UniRule"/>
</dbReference>
<comment type="pathway">
    <text evidence="4">Amino-acid biosynthesis; D-alanine biosynthesis; D-alanine from L-alanine: step 1/1.</text>
</comment>
<dbReference type="Pfam" id="PF00842">
    <property type="entry name" value="Ala_racemase_C"/>
    <property type="match status" value="1"/>
</dbReference>
<evidence type="ECO:0000313" key="8">
    <source>
        <dbReference type="EMBL" id="TXD93479.1"/>
    </source>
</evidence>
<comment type="similarity">
    <text evidence="4">Belongs to the alanine racemase family.</text>
</comment>
<comment type="function">
    <text evidence="4">Catalyzes the interconversion of L-alanine and D-alanine. May also act on other amino acids.</text>
</comment>
<evidence type="ECO:0000256" key="4">
    <source>
        <dbReference type="HAMAP-Rule" id="MF_01201"/>
    </source>
</evidence>
<feature type="active site" description="Proton acceptor; specific for L-alanine" evidence="4">
    <location>
        <position position="264"/>
    </location>
</feature>
<dbReference type="GO" id="GO:0008784">
    <property type="term" value="F:alanine racemase activity"/>
    <property type="evidence" value="ECO:0007669"/>
    <property type="project" value="UniProtKB-UniRule"/>
</dbReference>
<evidence type="ECO:0000256" key="5">
    <source>
        <dbReference type="PIRSR" id="PIRSR600821-50"/>
    </source>
</evidence>
<dbReference type="RefSeq" id="WP_146932495.1">
    <property type="nucleotide sequence ID" value="NZ_CBCSHZ010000013.1"/>
</dbReference>
<proteinExistence type="inferred from homology"/>
<comment type="caution">
    <text evidence="8">The sequence shown here is derived from an EMBL/GenBank/DDBJ whole genome shotgun (WGS) entry which is preliminary data.</text>
</comment>
<dbReference type="InterPro" id="IPR001608">
    <property type="entry name" value="Ala_racemase_N"/>
</dbReference>
<evidence type="ECO:0000259" key="7">
    <source>
        <dbReference type="SMART" id="SM01005"/>
    </source>
</evidence>
<evidence type="ECO:0000256" key="1">
    <source>
        <dbReference type="ARBA" id="ARBA00001933"/>
    </source>
</evidence>
<feature type="binding site" evidence="4 6">
    <location>
        <position position="313"/>
    </location>
    <ligand>
        <name>substrate</name>
    </ligand>
</feature>
<dbReference type="NCBIfam" id="TIGR00492">
    <property type="entry name" value="alr"/>
    <property type="match status" value="1"/>
</dbReference>
<feature type="domain" description="Alanine racemase C-terminal" evidence="7">
    <location>
        <begin position="243"/>
        <end position="367"/>
    </location>
</feature>
<dbReference type="UniPathway" id="UPA00042">
    <property type="reaction ID" value="UER00497"/>
</dbReference>
<dbReference type="InterPro" id="IPR000821">
    <property type="entry name" value="Ala_racemase"/>
</dbReference>
<protein>
    <recommendedName>
        <fullName evidence="4">Alanine racemase</fullName>
        <ecNumber evidence="4">5.1.1.1</ecNumber>
    </recommendedName>
</protein>
<dbReference type="EC" id="5.1.1.1" evidence="4"/>
<evidence type="ECO:0000313" key="9">
    <source>
        <dbReference type="Proteomes" id="UP000321367"/>
    </source>
</evidence>
<dbReference type="SUPFAM" id="SSF50621">
    <property type="entry name" value="Alanine racemase C-terminal domain-like"/>
    <property type="match status" value="1"/>
</dbReference>
<accession>A0A5C6ZRN1</accession>
<dbReference type="Pfam" id="PF01168">
    <property type="entry name" value="Ala_racemase_N"/>
    <property type="match status" value="1"/>
</dbReference>
<feature type="binding site" evidence="4 6">
    <location>
        <position position="136"/>
    </location>
    <ligand>
        <name>substrate</name>
    </ligand>
</feature>
<dbReference type="AlphaFoldDB" id="A0A5C6ZRN1"/>
<sequence length="369" mass="41005">MPSVHETTLEIDLGALTHNYKYLSSKLAKGVKLMGVVKAFGYGSESAEIAKKLSELGVSYFAVAYTKEGVALRDAGITEPILVLHPQSINFEEIIESCLEPSIYSEFVLREFIKTAEKLGLKNYPIHLKLNTGLNRLGFIDPELNTVFDYLGKSDAVKVRSIFSHLAASEDWREREFTLQQLGKFRKMVFRLFENLNYKPFLHISNTSAVINYPEAAFDMVRCGIGLYGFGNDEKINEKLKPIGTLKTIISQIHEIAIGESVGYNRAFTATKKTMTATLPIGHADGINRQYGNGRAGVFIKDQYAPIIGNVCMDMLMIDITGIDCKEGDEVIIFGGPQHATVFAAKGNTISYELITGISQRVKRVIIEE</sequence>
<comment type="catalytic activity">
    <reaction evidence="4">
        <text>L-alanine = D-alanine</text>
        <dbReference type="Rhea" id="RHEA:20249"/>
        <dbReference type="ChEBI" id="CHEBI:57416"/>
        <dbReference type="ChEBI" id="CHEBI:57972"/>
        <dbReference type="EC" id="5.1.1.1"/>
    </reaction>
</comment>
<name>A0A5C6ZRN1_9FLAO</name>
<dbReference type="Gene3D" id="3.20.20.10">
    <property type="entry name" value="Alanine racemase"/>
    <property type="match status" value="1"/>
</dbReference>
<dbReference type="PRINTS" id="PR00992">
    <property type="entry name" value="ALARACEMASE"/>
</dbReference>
<dbReference type="SMART" id="SM01005">
    <property type="entry name" value="Ala_racemase_C"/>
    <property type="match status" value="1"/>
</dbReference>
<feature type="active site" description="Proton acceptor; specific for D-alanine" evidence="4">
    <location>
        <position position="38"/>
    </location>
</feature>
<evidence type="ECO:0000256" key="2">
    <source>
        <dbReference type="ARBA" id="ARBA00022898"/>
    </source>
</evidence>
<evidence type="ECO:0000256" key="3">
    <source>
        <dbReference type="ARBA" id="ARBA00023235"/>
    </source>
</evidence>
<reference evidence="8 9" key="1">
    <citation type="submission" date="2019-08" db="EMBL/GenBank/DDBJ databases">
        <title>Genome sequence of Gillisia hiemivivida IC154 (type strain).</title>
        <authorList>
            <person name="Bowman J.P."/>
        </authorList>
    </citation>
    <scope>NUCLEOTIDE SEQUENCE [LARGE SCALE GENOMIC DNA]</scope>
    <source>
        <strain evidence="8 9">IC154</strain>
    </source>
</reference>
<dbReference type="HAMAP" id="MF_01201">
    <property type="entry name" value="Ala_racemase"/>
    <property type="match status" value="1"/>
</dbReference>
<dbReference type="CDD" id="cd00430">
    <property type="entry name" value="PLPDE_III_AR"/>
    <property type="match status" value="1"/>
</dbReference>
<dbReference type="GO" id="GO:0030170">
    <property type="term" value="F:pyridoxal phosphate binding"/>
    <property type="evidence" value="ECO:0007669"/>
    <property type="project" value="UniProtKB-UniRule"/>
</dbReference>
<dbReference type="InterPro" id="IPR011079">
    <property type="entry name" value="Ala_racemase_C"/>
</dbReference>
<keyword evidence="9" id="KW-1185">Reference proteome</keyword>
<evidence type="ECO:0000256" key="6">
    <source>
        <dbReference type="PIRSR" id="PIRSR600821-52"/>
    </source>
</evidence>
<keyword evidence="3 4" id="KW-0413">Isomerase</keyword>
<dbReference type="SUPFAM" id="SSF51419">
    <property type="entry name" value="PLP-binding barrel"/>
    <property type="match status" value="1"/>
</dbReference>
<dbReference type="PANTHER" id="PTHR30511">
    <property type="entry name" value="ALANINE RACEMASE"/>
    <property type="match status" value="1"/>
</dbReference>
<feature type="modified residue" description="N6-(pyridoxal phosphate)lysine" evidence="4 5">
    <location>
        <position position="38"/>
    </location>
</feature>
<dbReference type="GO" id="GO:0005829">
    <property type="term" value="C:cytosol"/>
    <property type="evidence" value="ECO:0007669"/>
    <property type="project" value="TreeGrafter"/>
</dbReference>
<comment type="cofactor">
    <cofactor evidence="1 4 5">
        <name>pyridoxal 5'-phosphate</name>
        <dbReference type="ChEBI" id="CHEBI:597326"/>
    </cofactor>
</comment>
<dbReference type="EMBL" id="VORY01000010">
    <property type="protein sequence ID" value="TXD93479.1"/>
    <property type="molecule type" value="Genomic_DNA"/>
</dbReference>
<dbReference type="InterPro" id="IPR029066">
    <property type="entry name" value="PLP-binding_barrel"/>
</dbReference>
<keyword evidence="2 4" id="KW-0663">Pyridoxal phosphate</keyword>
<dbReference type="InterPro" id="IPR009006">
    <property type="entry name" value="Ala_racemase/Decarboxylase_C"/>
</dbReference>
<dbReference type="OrthoDB" id="9801978at2"/>